<feature type="coiled-coil region" evidence="2">
    <location>
        <begin position="157"/>
        <end position="212"/>
    </location>
</feature>
<evidence type="ECO:0000256" key="2">
    <source>
        <dbReference type="SAM" id="Coils"/>
    </source>
</evidence>
<dbReference type="Proteomes" id="UP000261812">
    <property type="component" value="Chromosome"/>
</dbReference>
<dbReference type="Gene3D" id="6.10.250.3150">
    <property type="match status" value="1"/>
</dbReference>
<dbReference type="PANTHER" id="PTHR21666:SF289">
    <property type="entry name" value="L-ALA--D-GLU ENDOPEPTIDASE"/>
    <property type="match status" value="1"/>
</dbReference>
<dbReference type="InterPro" id="IPR016047">
    <property type="entry name" value="M23ase_b-sheet_dom"/>
</dbReference>
<dbReference type="SUPFAM" id="SSF57997">
    <property type="entry name" value="Tropomyosin"/>
    <property type="match status" value="1"/>
</dbReference>
<protein>
    <submittedName>
        <fullName evidence="4">Peptidoglycan DD-metalloendopeptidase family protein</fullName>
    </submittedName>
</protein>
<dbReference type="EMBL" id="CP032152">
    <property type="protein sequence ID" value="AXY68387.1"/>
    <property type="molecule type" value="Genomic_DNA"/>
</dbReference>
<keyword evidence="1" id="KW-0732">Signal</keyword>
<gene>
    <name evidence="4" type="ORF">D3A95_10810</name>
</gene>
<dbReference type="RefSeq" id="WP_181494992.1">
    <property type="nucleotide sequence ID" value="NZ_CP032152.1"/>
</dbReference>
<keyword evidence="5" id="KW-1185">Reference proteome</keyword>
<evidence type="ECO:0000259" key="3">
    <source>
        <dbReference type="Pfam" id="PF01551"/>
    </source>
</evidence>
<keyword evidence="2" id="KW-0175">Coiled coil</keyword>
<dbReference type="InterPro" id="IPR050570">
    <property type="entry name" value="Cell_wall_metabolism_enzyme"/>
</dbReference>
<dbReference type="Pfam" id="PF01551">
    <property type="entry name" value="Peptidase_M23"/>
    <property type="match status" value="1"/>
</dbReference>
<dbReference type="InterPro" id="IPR011055">
    <property type="entry name" value="Dup_hybrid_motif"/>
</dbReference>
<evidence type="ECO:0000256" key="1">
    <source>
        <dbReference type="ARBA" id="ARBA00022729"/>
    </source>
</evidence>
<dbReference type="GO" id="GO:0004222">
    <property type="term" value="F:metalloendopeptidase activity"/>
    <property type="evidence" value="ECO:0007669"/>
    <property type="project" value="TreeGrafter"/>
</dbReference>
<feature type="coiled-coil region" evidence="2">
    <location>
        <begin position="44"/>
        <end position="110"/>
    </location>
</feature>
<evidence type="ECO:0000313" key="5">
    <source>
        <dbReference type="Proteomes" id="UP000261812"/>
    </source>
</evidence>
<feature type="domain" description="M23ase beta-sheet core" evidence="3">
    <location>
        <begin position="285"/>
        <end position="380"/>
    </location>
</feature>
<accession>A0A3B7MCN1</accession>
<proteinExistence type="predicted"/>
<reference evidence="5" key="1">
    <citation type="submission" date="2018-09" db="EMBL/GenBank/DDBJ databases">
        <title>Complete genome sequence of thermophilic cyanobacteria strain Thermosynechococcus elongatus PKUAC-SCTE542.</title>
        <authorList>
            <person name="Liang Y."/>
            <person name="Tang J."/>
            <person name="Daroch M."/>
        </authorList>
    </citation>
    <scope>NUCLEOTIDE SEQUENCE [LARGE SCALE GENOMIC DNA]</scope>
    <source>
        <strain evidence="5">E542</strain>
    </source>
</reference>
<dbReference type="Gene3D" id="2.70.70.10">
    <property type="entry name" value="Glucose Permease (Domain IIA)"/>
    <property type="match status" value="1"/>
</dbReference>
<dbReference type="AlphaFoldDB" id="A0A3B7MCN1"/>
<dbReference type="CDD" id="cd12797">
    <property type="entry name" value="M23_peptidase"/>
    <property type="match status" value="1"/>
</dbReference>
<organism evidence="4 5">
    <name type="scientific">Thermosynechococcus sichuanensis E542</name>
    <dbReference type="NCBI Taxonomy" id="2016101"/>
    <lineage>
        <taxon>Bacteria</taxon>
        <taxon>Bacillati</taxon>
        <taxon>Cyanobacteriota</taxon>
        <taxon>Cyanophyceae</taxon>
        <taxon>Acaryochloridales</taxon>
        <taxon>Thermosynechococcaceae</taxon>
        <taxon>Thermosynechococcus</taxon>
        <taxon>Thermosynechococcus sichuanensis</taxon>
    </lineage>
</organism>
<dbReference type="FunFam" id="2.70.70.10:FF:000006">
    <property type="entry name" value="M23 family peptidase"/>
    <property type="match status" value="1"/>
</dbReference>
<name>A0A3B7MCN1_9CYAN</name>
<evidence type="ECO:0000313" key="4">
    <source>
        <dbReference type="EMBL" id="AXY68387.1"/>
    </source>
</evidence>
<dbReference type="PANTHER" id="PTHR21666">
    <property type="entry name" value="PEPTIDASE-RELATED"/>
    <property type="match status" value="1"/>
</dbReference>
<sequence>MPKQYRYALYLCLGLLVMLGVTLAAWATAPSQNLEYWQRVIQEHQQHQQAVGQQRQQLERLEAAASDRLESLENNVDTTTQQLMAASDRLQAAENLLKELKAQQQTLSQRYKASVAVISDRLRRLQRYREIPQWAMIFEAETLNDWLEQQGRLRQVYERDRQHLATLVRDRERLQQQERQIQVQQRFIQALRQQLQQQQAIYEREAAHQRQLIARLRSDRQALASIEAQLARDSAAIQQLISQRLGYVPRGAPPLPRSGRLAYPIQAPITSPFGWRIHPILGTRRFHAGVDFGADFGTLIFAAEAGTVIFAGWSGGYGQTVILDHGGGMTTLYAHAQRLLVREGQLVQQGQPIAEVGSTGLSTGPHLHFEVRLNGEPSDPLAYL</sequence>
<dbReference type="SUPFAM" id="SSF51261">
    <property type="entry name" value="Duplicated hybrid motif"/>
    <property type="match status" value="1"/>
</dbReference>
<dbReference type="KEGG" id="tsq:D3A95_10810"/>